<evidence type="ECO:0000256" key="2">
    <source>
        <dbReference type="ARBA" id="ARBA00004167"/>
    </source>
</evidence>
<dbReference type="Gene3D" id="3.30.40.10">
    <property type="entry name" value="Zinc/RING finger domain, C3HC4 (zinc finger)"/>
    <property type="match status" value="1"/>
</dbReference>
<keyword evidence="9" id="KW-0833">Ubl conjugation pathway</keyword>
<protein>
    <recommendedName>
        <fullName evidence="4">RING-type E3 ubiquitin transferase</fullName>
        <ecNumber evidence="4">2.3.2.27</ecNumber>
    </recommendedName>
</protein>
<dbReference type="InterPro" id="IPR044600">
    <property type="entry name" value="ATL1/ATL16-like"/>
</dbReference>
<dbReference type="OrthoDB" id="8062037at2759"/>
<dbReference type="PANTHER" id="PTHR46913">
    <property type="entry name" value="RING-H2 FINGER PROTEIN ATL16"/>
    <property type="match status" value="1"/>
</dbReference>
<evidence type="ECO:0000259" key="15">
    <source>
        <dbReference type="PROSITE" id="PS50089"/>
    </source>
</evidence>
<proteinExistence type="predicted"/>
<dbReference type="EC" id="2.3.2.27" evidence="4"/>
<feature type="domain" description="RING-type" evidence="15">
    <location>
        <begin position="63"/>
        <end position="105"/>
    </location>
</feature>
<evidence type="ECO:0000256" key="10">
    <source>
        <dbReference type="ARBA" id="ARBA00022833"/>
    </source>
</evidence>
<evidence type="ECO:0000313" key="17">
    <source>
        <dbReference type="Proteomes" id="UP001141806"/>
    </source>
</evidence>
<dbReference type="PROSITE" id="PS50089">
    <property type="entry name" value="ZF_RING_2"/>
    <property type="match status" value="1"/>
</dbReference>
<dbReference type="GO" id="GO:0016567">
    <property type="term" value="P:protein ubiquitination"/>
    <property type="evidence" value="ECO:0007669"/>
    <property type="project" value="InterPro"/>
</dbReference>
<comment type="catalytic activity">
    <reaction evidence="1">
        <text>S-ubiquitinyl-[E2 ubiquitin-conjugating enzyme]-L-cysteine + [acceptor protein]-L-lysine = [E2 ubiquitin-conjugating enzyme]-L-cysteine + N(6)-ubiquitinyl-[acceptor protein]-L-lysine.</text>
        <dbReference type="EC" id="2.3.2.27"/>
    </reaction>
</comment>
<dbReference type="CDD" id="cd16461">
    <property type="entry name" value="RING-H2_EL5-like"/>
    <property type="match status" value="1"/>
</dbReference>
<keyword evidence="12" id="KW-0472">Membrane</keyword>
<keyword evidence="7" id="KW-0479">Metal-binding</keyword>
<dbReference type="InterPro" id="IPR013083">
    <property type="entry name" value="Znf_RING/FYVE/PHD"/>
</dbReference>
<evidence type="ECO:0000256" key="4">
    <source>
        <dbReference type="ARBA" id="ARBA00012483"/>
    </source>
</evidence>
<dbReference type="SUPFAM" id="SSF57850">
    <property type="entry name" value="RING/U-box"/>
    <property type="match status" value="1"/>
</dbReference>
<keyword evidence="17" id="KW-1185">Reference proteome</keyword>
<accession>A0A9Q0QNV0</accession>
<dbReference type="AlphaFoldDB" id="A0A9Q0QNV0"/>
<evidence type="ECO:0000256" key="12">
    <source>
        <dbReference type="ARBA" id="ARBA00023136"/>
    </source>
</evidence>
<dbReference type="SMART" id="SM00184">
    <property type="entry name" value="RING"/>
    <property type="match status" value="1"/>
</dbReference>
<evidence type="ECO:0000256" key="9">
    <source>
        <dbReference type="ARBA" id="ARBA00022786"/>
    </source>
</evidence>
<comment type="caution">
    <text evidence="16">The sequence shown here is derived from an EMBL/GenBank/DDBJ whole genome shotgun (WGS) entry which is preliminary data.</text>
</comment>
<name>A0A9Q0QNV0_9MAGN</name>
<evidence type="ECO:0000256" key="1">
    <source>
        <dbReference type="ARBA" id="ARBA00000900"/>
    </source>
</evidence>
<comment type="pathway">
    <text evidence="3">Protein modification; protein ubiquitination.</text>
</comment>
<evidence type="ECO:0000256" key="11">
    <source>
        <dbReference type="ARBA" id="ARBA00022989"/>
    </source>
</evidence>
<dbReference type="InterPro" id="IPR001841">
    <property type="entry name" value="Znf_RING"/>
</dbReference>
<dbReference type="GO" id="GO:0008270">
    <property type="term" value="F:zinc ion binding"/>
    <property type="evidence" value="ECO:0007669"/>
    <property type="project" value="UniProtKB-KW"/>
</dbReference>
<dbReference type="EMBL" id="JAMYWD010000007">
    <property type="protein sequence ID" value="KAJ4966505.1"/>
    <property type="molecule type" value="Genomic_DNA"/>
</dbReference>
<evidence type="ECO:0000256" key="8">
    <source>
        <dbReference type="ARBA" id="ARBA00022771"/>
    </source>
</evidence>
<keyword evidence="10" id="KW-0862">Zinc</keyword>
<evidence type="ECO:0000256" key="13">
    <source>
        <dbReference type="PROSITE-ProRule" id="PRU00175"/>
    </source>
</evidence>
<evidence type="ECO:0000256" key="3">
    <source>
        <dbReference type="ARBA" id="ARBA00004906"/>
    </source>
</evidence>
<comment type="subcellular location">
    <subcellularLocation>
        <location evidence="2">Membrane</location>
        <topology evidence="2">Single-pass membrane protein</topology>
    </subcellularLocation>
</comment>
<dbReference type="GO" id="GO:0061630">
    <property type="term" value="F:ubiquitin protein ligase activity"/>
    <property type="evidence" value="ECO:0007669"/>
    <property type="project" value="UniProtKB-EC"/>
</dbReference>
<gene>
    <name evidence="16" type="ORF">NE237_018354</name>
</gene>
<evidence type="ECO:0000313" key="16">
    <source>
        <dbReference type="EMBL" id="KAJ4966505.1"/>
    </source>
</evidence>
<reference evidence="16" key="1">
    <citation type="journal article" date="2023" name="Plant J.">
        <title>The genome of the king protea, Protea cynaroides.</title>
        <authorList>
            <person name="Chang J."/>
            <person name="Duong T.A."/>
            <person name="Schoeman C."/>
            <person name="Ma X."/>
            <person name="Roodt D."/>
            <person name="Barker N."/>
            <person name="Li Z."/>
            <person name="Van de Peer Y."/>
            <person name="Mizrachi E."/>
        </authorList>
    </citation>
    <scope>NUCLEOTIDE SEQUENCE</scope>
    <source>
        <tissue evidence="16">Young leaves</tissue>
    </source>
</reference>
<dbReference type="Proteomes" id="UP001141806">
    <property type="component" value="Unassembled WGS sequence"/>
</dbReference>
<keyword evidence="5" id="KW-0808">Transferase</keyword>
<dbReference type="GO" id="GO:0016020">
    <property type="term" value="C:membrane"/>
    <property type="evidence" value="ECO:0007669"/>
    <property type="project" value="UniProtKB-SubCell"/>
</dbReference>
<organism evidence="16 17">
    <name type="scientific">Protea cynaroides</name>
    <dbReference type="NCBI Taxonomy" id="273540"/>
    <lineage>
        <taxon>Eukaryota</taxon>
        <taxon>Viridiplantae</taxon>
        <taxon>Streptophyta</taxon>
        <taxon>Embryophyta</taxon>
        <taxon>Tracheophyta</taxon>
        <taxon>Spermatophyta</taxon>
        <taxon>Magnoliopsida</taxon>
        <taxon>Proteales</taxon>
        <taxon>Proteaceae</taxon>
        <taxon>Protea</taxon>
    </lineage>
</organism>
<keyword evidence="8 13" id="KW-0863">Zinc-finger</keyword>
<feature type="region of interest" description="Disordered" evidence="14">
    <location>
        <begin position="265"/>
        <end position="307"/>
    </location>
</feature>
<evidence type="ECO:0000256" key="14">
    <source>
        <dbReference type="SAM" id="MobiDB-lite"/>
    </source>
</evidence>
<sequence>MGFFCICKRRRDSINGGSVSLRLRGARISRTNRGLDQAVIQTFPTFKYAVVKRLQFGKEALECAVCLNEFEDNDMIRLLPKCDHVFHPECIDAWLSKRTSCPVCRANLVPDSGETMAIMAAVQDLDSESEAEILGLETVDVENQQVTIHVSEEEASMTVGPEVINLAETEMQNRPSRFLRSHSTGHSLVQPGEDVERYTLRLPDELRKQIMNKRLNRINSMGVLTRMESPRQGYRMTGEGSSRGGRFKKPDGWVFSMMTPFFLRRSGSSASSPKMTPEGDATSATPPPRLSPAKPFWSPFGGEGARV</sequence>
<keyword evidence="6" id="KW-0812">Transmembrane</keyword>
<evidence type="ECO:0000256" key="5">
    <source>
        <dbReference type="ARBA" id="ARBA00022679"/>
    </source>
</evidence>
<keyword evidence="11" id="KW-1133">Transmembrane helix</keyword>
<dbReference type="FunFam" id="3.30.40.10:FF:000187">
    <property type="entry name" value="E3 ubiquitin-protein ligase ATL6"/>
    <property type="match status" value="1"/>
</dbReference>
<dbReference type="Pfam" id="PF13639">
    <property type="entry name" value="zf-RING_2"/>
    <property type="match status" value="1"/>
</dbReference>
<evidence type="ECO:0000256" key="6">
    <source>
        <dbReference type="ARBA" id="ARBA00022692"/>
    </source>
</evidence>
<dbReference type="PANTHER" id="PTHR46913:SF1">
    <property type="entry name" value="RING-H2 FINGER PROTEIN ATL16"/>
    <property type="match status" value="1"/>
</dbReference>
<evidence type="ECO:0000256" key="7">
    <source>
        <dbReference type="ARBA" id="ARBA00022723"/>
    </source>
</evidence>